<evidence type="ECO:0000313" key="8">
    <source>
        <dbReference type="Proteomes" id="UP000297475"/>
    </source>
</evidence>
<dbReference type="Proteomes" id="UP000297475">
    <property type="component" value="Unassembled WGS sequence"/>
</dbReference>
<keyword evidence="3 6" id="KW-0812">Transmembrane</keyword>
<dbReference type="GO" id="GO:0005886">
    <property type="term" value="C:plasma membrane"/>
    <property type="evidence" value="ECO:0007669"/>
    <property type="project" value="UniProtKB-SubCell"/>
</dbReference>
<evidence type="ECO:0000256" key="5">
    <source>
        <dbReference type="ARBA" id="ARBA00023136"/>
    </source>
</evidence>
<feature type="transmembrane region" description="Helical" evidence="6">
    <location>
        <begin position="168"/>
        <end position="195"/>
    </location>
</feature>
<dbReference type="PANTHER" id="PTHR30213">
    <property type="entry name" value="INNER MEMBRANE PROTEIN YHJD"/>
    <property type="match status" value="1"/>
</dbReference>
<keyword evidence="2" id="KW-1003">Cell membrane</keyword>
<organism evidence="7 8">
    <name type="scientific">Natronospirillum operosum</name>
    <dbReference type="NCBI Taxonomy" id="2759953"/>
    <lineage>
        <taxon>Bacteria</taxon>
        <taxon>Pseudomonadati</taxon>
        <taxon>Pseudomonadota</taxon>
        <taxon>Gammaproteobacteria</taxon>
        <taxon>Oceanospirillales</taxon>
        <taxon>Natronospirillaceae</taxon>
        <taxon>Natronospirillum</taxon>
    </lineage>
</organism>
<protein>
    <submittedName>
        <fullName evidence="7">YihY/virulence factor BrkB family protein</fullName>
    </submittedName>
</protein>
<keyword evidence="4 6" id="KW-1133">Transmembrane helix</keyword>
<dbReference type="PIRSF" id="PIRSF035875">
    <property type="entry name" value="RNase_BN"/>
    <property type="match status" value="1"/>
</dbReference>
<keyword evidence="5 6" id="KW-0472">Membrane</keyword>
<evidence type="ECO:0000256" key="4">
    <source>
        <dbReference type="ARBA" id="ARBA00022989"/>
    </source>
</evidence>
<sequence length="328" mass="35294">MARYATGAQIGEQKVALSKSFQHRLDRSQAFALFWSGVVAGALRHCADSKILIHAAALAFFTLFSIAPVMIVAVAVTGLILGGAAAEGRLLTQLTEMIGPEAAGFVETAVLSIQLDAGGWLPTLIGVIAILIGATTVFAQMQQSLNVVWDVVPKPSRSGLYIMLKNRLLSLTIVLSIGFILLMSLLLSVVLQAVLSFADQWIPLGSAAVFWLELGFSLAVMTVLFAAIFKILPDVRLRWSDVWFGALITALLFFLGRVLMARYLTSLAIASAYGAAGSMVLFLIWVQYSSLTLLVGAAVARAQMEARGRPIRPKATAMAVRKELLDER</sequence>
<comment type="caution">
    <text evidence="7">The sequence shown here is derived from an EMBL/GenBank/DDBJ whole genome shotgun (WGS) entry which is preliminary data.</text>
</comment>
<name>A0A4Z0WHS5_9GAMM</name>
<feature type="transmembrane region" description="Helical" evidence="6">
    <location>
        <begin position="272"/>
        <end position="300"/>
    </location>
</feature>
<dbReference type="AlphaFoldDB" id="A0A4Z0WHS5"/>
<feature type="transmembrane region" description="Helical" evidence="6">
    <location>
        <begin position="58"/>
        <end position="81"/>
    </location>
</feature>
<dbReference type="InterPro" id="IPR017039">
    <property type="entry name" value="Virul_fac_BrkB"/>
</dbReference>
<dbReference type="EMBL" id="SRMF01000002">
    <property type="protein sequence ID" value="TGG94160.1"/>
    <property type="molecule type" value="Genomic_DNA"/>
</dbReference>
<feature type="transmembrane region" description="Helical" evidence="6">
    <location>
        <begin position="241"/>
        <end position="260"/>
    </location>
</feature>
<feature type="transmembrane region" description="Helical" evidence="6">
    <location>
        <begin position="207"/>
        <end position="229"/>
    </location>
</feature>
<accession>A0A4Z0WHS5</accession>
<evidence type="ECO:0000256" key="1">
    <source>
        <dbReference type="ARBA" id="ARBA00004651"/>
    </source>
</evidence>
<evidence type="ECO:0000256" key="6">
    <source>
        <dbReference type="SAM" id="Phobius"/>
    </source>
</evidence>
<feature type="transmembrane region" description="Helical" evidence="6">
    <location>
        <begin position="120"/>
        <end position="139"/>
    </location>
</feature>
<dbReference type="OrthoDB" id="9797028at2"/>
<dbReference type="PANTHER" id="PTHR30213:SF1">
    <property type="entry name" value="INNER MEMBRANE PROTEIN YHJD"/>
    <property type="match status" value="1"/>
</dbReference>
<gene>
    <name evidence="7" type="ORF">E4656_08300</name>
</gene>
<keyword evidence="8" id="KW-1185">Reference proteome</keyword>
<proteinExistence type="predicted"/>
<dbReference type="Pfam" id="PF03631">
    <property type="entry name" value="Virul_fac_BrkB"/>
    <property type="match status" value="1"/>
</dbReference>
<evidence type="ECO:0000256" key="2">
    <source>
        <dbReference type="ARBA" id="ARBA00022475"/>
    </source>
</evidence>
<comment type="subcellular location">
    <subcellularLocation>
        <location evidence="1">Cell membrane</location>
        <topology evidence="1">Multi-pass membrane protein</topology>
    </subcellularLocation>
</comment>
<evidence type="ECO:0000256" key="3">
    <source>
        <dbReference type="ARBA" id="ARBA00022692"/>
    </source>
</evidence>
<reference evidence="7 8" key="1">
    <citation type="submission" date="2019-04" db="EMBL/GenBank/DDBJ databases">
        <title>Natronospirillum operosus gen. nov., sp. nov., a haloalkaliphilic satellite isolated from decaying biomass of laboratory culture of cyanobacterium Geitlerinema sp. and proposal of Natronospirillaceae fam. nov. and Saccharospirillaceae fam. nov.</title>
        <authorList>
            <person name="Kevbrin V."/>
            <person name="Boltyanskaya Y."/>
            <person name="Koziaeva V."/>
            <person name="Grouzdev D.S."/>
            <person name="Park M."/>
            <person name="Cho J."/>
        </authorList>
    </citation>
    <scope>NUCLEOTIDE SEQUENCE [LARGE SCALE GENOMIC DNA]</scope>
    <source>
        <strain evidence="7 8">G-116</strain>
    </source>
</reference>
<evidence type="ECO:0000313" key="7">
    <source>
        <dbReference type="EMBL" id="TGG94160.1"/>
    </source>
</evidence>